<name>A0A2D0NEF9_FLAN2</name>
<feature type="compositionally biased region" description="Basic residues" evidence="1">
    <location>
        <begin position="64"/>
        <end position="87"/>
    </location>
</feature>
<sequence>MAASAQTATPKVADRQVNQQKRIIKGAKDGEVSKKEAVRLERQQKRINRSKKRAKADGEVTKKERAKLHARQNKASRNIKRAKKNNN</sequence>
<dbReference type="Proteomes" id="UP000223913">
    <property type="component" value="Unassembled WGS sequence"/>
</dbReference>
<evidence type="ECO:0000256" key="1">
    <source>
        <dbReference type="SAM" id="MobiDB-lite"/>
    </source>
</evidence>
<proteinExistence type="predicted"/>
<dbReference type="EMBL" id="PDUD01000017">
    <property type="protein sequence ID" value="PHN06857.1"/>
    <property type="molecule type" value="Genomic_DNA"/>
</dbReference>
<evidence type="ECO:0000313" key="2">
    <source>
        <dbReference type="EMBL" id="PHN06857.1"/>
    </source>
</evidence>
<feature type="compositionally biased region" description="Basic residues" evidence="1">
    <location>
        <begin position="45"/>
        <end position="54"/>
    </location>
</feature>
<protein>
    <submittedName>
        <fullName evidence="2">Uncharacterized protein</fullName>
    </submittedName>
</protein>
<evidence type="ECO:0000313" key="3">
    <source>
        <dbReference type="Proteomes" id="UP000223913"/>
    </source>
</evidence>
<gene>
    <name evidence="2" type="ORF">CRP01_10580</name>
</gene>
<organism evidence="2 3">
    <name type="scientific">Flavilitoribacter nigricans (strain ATCC 23147 / DSM 23189 / NBRC 102662 / NCIMB 1420 / SS-2)</name>
    <name type="common">Lewinella nigricans</name>
    <dbReference type="NCBI Taxonomy" id="1122177"/>
    <lineage>
        <taxon>Bacteria</taxon>
        <taxon>Pseudomonadati</taxon>
        <taxon>Bacteroidota</taxon>
        <taxon>Saprospiria</taxon>
        <taxon>Saprospirales</taxon>
        <taxon>Lewinellaceae</taxon>
        <taxon>Flavilitoribacter</taxon>
    </lineage>
</organism>
<feature type="region of interest" description="Disordered" evidence="1">
    <location>
        <begin position="1"/>
        <end position="87"/>
    </location>
</feature>
<dbReference type="AlphaFoldDB" id="A0A2D0NEF9"/>
<feature type="compositionally biased region" description="Basic and acidic residues" evidence="1">
    <location>
        <begin position="26"/>
        <end position="44"/>
    </location>
</feature>
<dbReference type="OrthoDB" id="573209at2"/>
<comment type="caution">
    <text evidence="2">The sequence shown here is derived from an EMBL/GenBank/DDBJ whole genome shotgun (WGS) entry which is preliminary data.</text>
</comment>
<keyword evidence="3" id="KW-1185">Reference proteome</keyword>
<accession>A0A2D0NEF9</accession>
<reference evidence="2 3" key="1">
    <citation type="submission" date="2017-10" db="EMBL/GenBank/DDBJ databases">
        <title>The draft genome sequence of Lewinella nigricans NBRC 102662.</title>
        <authorList>
            <person name="Wang K."/>
        </authorList>
    </citation>
    <scope>NUCLEOTIDE SEQUENCE [LARGE SCALE GENOMIC DNA]</scope>
    <source>
        <strain evidence="2 3">NBRC 102662</strain>
    </source>
</reference>